<dbReference type="InterPro" id="IPR002347">
    <property type="entry name" value="SDR_fam"/>
</dbReference>
<evidence type="ECO:0008006" key="6">
    <source>
        <dbReference type="Google" id="ProtNLM"/>
    </source>
</evidence>
<keyword evidence="3" id="KW-0560">Oxidoreductase</keyword>
<protein>
    <recommendedName>
        <fullName evidence="6">Gluconate 5-dehydrogenase</fullName>
    </recommendedName>
</protein>
<keyword evidence="5" id="KW-1185">Reference proteome</keyword>
<dbReference type="PRINTS" id="PR00080">
    <property type="entry name" value="SDRFAMILY"/>
</dbReference>
<dbReference type="EMBL" id="JBFTWV010000094">
    <property type="protein sequence ID" value="KAL2787557.1"/>
    <property type="molecule type" value="Genomic_DNA"/>
</dbReference>
<dbReference type="InterPro" id="IPR036291">
    <property type="entry name" value="NAD(P)-bd_dom_sf"/>
</dbReference>
<dbReference type="SUPFAM" id="SSF51735">
    <property type="entry name" value="NAD(P)-binding Rossmann-fold domains"/>
    <property type="match status" value="1"/>
</dbReference>
<name>A0ABR4FX68_9EURO</name>
<dbReference type="PANTHER" id="PTHR43639">
    <property type="entry name" value="OXIDOREDUCTASE, SHORT-CHAIN DEHYDROGENASE/REDUCTASE FAMILY (AFU_ORTHOLOGUE AFUA_5G02870)"/>
    <property type="match status" value="1"/>
</dbReference>
<dbReference type="Proteomes" id="UP001610563">
    <property type="component" value="Unassembled WGS sequence"/>
</dbReference>
<evidence type="ECO:0000313" key="4">
    <source>
        <dbReference type="EMBL" id="KAL2787557.1"/>
    </source>
</evidence>
<reference evidence="4 5" key="1">
    <citation type="submission" date="2024-07" db="EMBL/GenBank/DDBJ databases">
        <title>Section-level genome sequencing and comparative genomics of Aspergillus sections Usti and Cavernicolus.</title>
        <authorList>
            <consortium name="Lawrence Berkeley National Laboratory"/>
            <person name="Nybo J.L."/>
            <person name="Vesth T.C."/>
            <person name="Theobald S."/>
            <person name="Frisvad J.C."/>
            <person name="Larsen T.O."/>
            <person name="Kjaerboelling I."/>
            <person name="Rothschild-Mancinelli K."/>
            <person name="Lyhne E.K."/>
            <person name="Kogle M.E."/>
            <person name="Barry K."/>
            <person name="Clum A."/>
            <person name="Na H."/>
            <person name="Ledsgaard L."/>
            <person name="Lin J."/>
            <person name="Lipzen A."/>
            <person name="Kuo A."/>
            <person name="Riley R."/>
            <person name="Mondo S."/>
            <person name="Labutti K."/>
            <person name="Haridas S."/>
            <person name="Pangalinan J."/>
            <person name="Salamov A.A."/>
            <person name="Simmons B.A."/>
            <person name="Magnuson J.K."/>
            <person name="Chen J."/>
            <person name="Drula E."/>
            <person name="Henrissat B."/>
            <person name="Wiebenga A."/>
            <person name="Lubbers R.J."/>
            <person name="Gomes A.C."/>
            <person name="Makela M.R."/>
            <person name="Stajich J."/>
            <person name="Grigoriev I.V."/>
            <person name="Mortensen U.H."/>
            <person name="De Vries R.P."/>
            <person name="Baker S.E."/>
            <person name="Andersen M.R."/>
        </authorList>
    </citation>
    <scope>NUCLEOTIDE SEQUENCE [LARGE SCALE GENOMIC DNA]</scope>
    <source>
        <strain evidence="4 5">CBS 209.92</strain>
    </source>
</reference>
<evidence type="ECO:0000256" key="1">
    <source>
        <dbReference type="ARBA" id="ARBA00006484"/>
    </source>
</evidence>
<dbReference type="PANTHER" id="PTHR43639:SF1">
    <property type="entry name" value="SHORT-CHAIN DEHYDROGENASE_REDUCTASE FAMILY PROTEIN"/>
    <property type="match status" value="1"/>
</dbReference>
<keyword evidence="2" id="KW-0521">NADP</keyword>
<dbReference type="PROSITE" id="PS00061">
    <property type="entry name" value="ADH_SHORT"/>
    <property type="match status" value="1"/>
</dbReference>
<evidence type="ECO:0000256" key="3">
    <source>
        <dbReference type="ARBA" id="ARBA00023002"/>
    </source>
</evidence>
<dbReference type="InterPro" id="IPR020904">
    <property type="entry name" value="Sc_DH/Rdtase_CS"/>
</dbReference>
<proteinExistence type="inferred from homology"/>
<sequence length="258" mass="27321">MNCEKSARLSGKVAIVTGGSRGIGEGIALELARNGAKVSVTYTSSGSEEQVNSLIKTINGFGNGSAAIGIKADLRDPGSPARIVSETIQRFSEHIDILVNNAGVELVKPISNITVDDFSFVYDLNVRAPLLLLQCVLPHLRAPGRIINIGSVGGRSGFKQLSVYCSSKAALEGMTRCWAAELGSDGHTVNCVNPGPVQTDLIGNIPQETVKMQKDSTPIQNRLGTVEDIAPVVVWLASEESRWITGQVVSASGGWAMY</sequence>
<evidence type="ECO:0000256" key="2">
    <source>
        <dbReference type="ARBA" id="ARBA00022857"/>
    </source>
</evidence>
<dbReference type="Gene3D" id="3.40.50.720">
    <property type="entry name" value="NAD(P)-binding Rossmann-like Domain"/>
    <property type="match status" value="1"/>
</dbReference>
<organism evidence="4 5">
    <name type="scientific">Aspergillus keveii</name>
    <dbReference type="NCBI Taxonomy" id="714993"/>
    <lineage>
        <taxon>Eukaryota</taxon>
        <taxon>Fungi</taxon>
        <taxon>Dikarya</taxon>
        <taxon>Ascomycota</taxon>
        <taxon>Pezizomycotina</taxon>
        <taxon>Eurotiomycetes</taxon>
        <taxon>Eurotiomycetidae</taxon>
        <taxon>Eurotiales</taxon>
        <taxon>Aspergillaceae</taxon>
        <taxon>Aspergillus</taxon>
        <taxon>Aspergillus subgen. Nidulantes</taxon>
    </lineage>
</organism>
<dbReference type="Pfam" id="PF13561">
    <property type="entry name" value="adh_short_C2"/>
    <property type="match status" value="1"/>
</dbReference>
<gene>
    <name evidence="4" type="ORF">BJX66DRAFT_327760</name>
</gene>
<evidence type="ECO:0000313" key="5">
    <source>
        <dbReference type="Proteomes" id="UP001610563"/>
    </source>
</evidence>
<accession>A0ABR4FX68</accession>
<comment type="similarity">
    <text evidence="1">Belongs to the short-chain dehydrogenases/reductases (SDR) family.</text>
</comment>
<comment type="caution">
    <text evidence="4">The sequence shown here is derived from an EMBL/GenBank/DDBJ whole genome shotgun (WGS) entry which is preliminary data.</text>
</comment>
<dbReference type="PRINTS" id="PR00081">
    <property type="entry name" value="GDHRDH"/>
</dbReference>